<dbReference type="SMART" id="SM00320">
    <property type="entry name" value="WD40"/>
    <property type="match status" value="6"/>
</dbReference>
<keyword evidence="11" id="KW-0408">Iron</keyword>
<dbReference type="FunFam" id="3.40.50.300:FF:001278">
    <property type="entry name" value="Iron-sulfur cluster carrier protein"/>
    <property type="match status" value="1"/>
</dbReference>
<keyword evidence="6" id="KW-0479">Metal-binding</keyword>
<dbReference type="AlphaFoldDB" id="A0A0J7KFU4"/>
<keyword evidence="4" id="KW-0678">Repressor</keyword>
<evidence type="ECO:0000256" key="5">
    <source>
        <dbReference type="ARBA" id="ARBA00022574"/>
    </source>
</evidence>
<dbReference type="PANTHER" id="PTHR22850">
    <property type="entry name" value="WD40 REPEAT FAMILY"/>
    <property type="match status" value="1"/>
</dbReference>
<dbReference type="InterPro" id="IPR050459">
    <property type="entry name" value="WD_repeat_RBAP46/RBAP48/MSI1"/>
</dbReference>
<feature type="repeat" description="WD" evidence="16">
    <location>
        <begin position="523"/>
        <end position="559"/>
    </location>
</feature>
<dbReference type="GO" id="GO:0005524">
    <property type="term" value="F:ATP binding"/>
    <property type="evidence" value="ECO:0007669"/>
    <property type="project" value="UniProtKB-KW"/>
</dbReference>
<dbReference type="STRING" id="67767.A0A0J7KFU4"/>
<proteinExistence type="inferred from homology"/>
<evidence type="ECO:0000256" key="13">
    <source>
        <dbReference type="ARBA" id="ARBA00023015"/>
    </source>
</evidence>
<dbReference type="InterPro" id="IPR020472">
    <property type="entry name" value="WD40_PAC1"/>
</dbReference>
<dbReference type="GO" id="GO:0046872">
    <property type="term" value="F:metal ion binding"/>
    <property type="evidence" value="ECO:0007669"/>
    <property type="project" value="UniProtKB-KW"/>
</dbReference>
<evidence type="ECO:0000313" key="19">
    <source>
        <dbReference type="Proteomes" id="UP000036403"/>
    </source>
</evidence>
<organism evidence="18 19">
    <name type="scientific">Lasius niger</name>
    <name type="common">Black garden ant</name>
    <dbReference type="NCBI Taxonomy" id="67767"/>
    <lineage>
        <taxon>Eukaryota</taxon>
        <taxon>Metazoa</taxon>
        <taxon>Ecdysozoa</taxon>
        <taxon>Arthropoda</taxon>
        <taxon>Hexapoda</taxon>
        <taxon>Insecta</taxon>
        <taxon>Pterygota</taxon>
        <taxon>Neoptera</taxon>
        <taxon>Endopterygota</taxon>
        <taxon>Hymenoptera</taxon>
        <taxon>Apocrita</taxon>
        <taxon>Aculeata</taxon>
        <taxon>Formicoidea</taxon>
        <taxon>Formicidae</taxon>
        <taxon>Formicinae</taxon>
        <taxon>Lasius</taxon>
        <taxon>Lasius</taxon>
    </lineage>
</organism>
<feature type="repeat" description="WD" evidence="16">
    <location>
        <begin position="624"/>
        <end position="658"/>
    </location>
</feature>
<dbReference type="PROSITE" id="PS01215">
    <property type="entry name" value="MRP"/>
    <property type="match status" value="1"/>
</dbReference>
<keyword evidence="8" id="KW-0547">Nucleotide-binding</keyword>
<dbReference type="GO" id="GO:0140663">
    <property type="term" value="F:ATP-dependent FeS chaperone activity"/>
    <property type="evidence" value="ECO:0007669"/>
    <property type="project" value="InterPro"/>
</dbReference>
<evidence type="ECO:0000256" key="3">
    <source>
        <dbReference type="ARBA" id="ARBA00022485"/>
    </source>
</evidence>
<dbReference type="PROSITE" id="PS00678">
    <property type="entry name" value="WD_REPEATS_1"/>
    <property type="match status" value="3"/>
</dbReference>
<reference evidence="18 19" key="1">
    <citation type="submission" date="2015-04" db="EMBL/GenBank/DDBJ databases">
        <title>Lasius niger genome sequencing.</title>
        <authorList>
            <person name="Konorov E.A."/>
            <person name="Nikitin M.A."/>
            <person name="Kirill M.V."/>
            <person name="Chang P."/>
        </authorList>
    </citation>
    <scope>NUCLEOTIDE SEQUENCE [LARGE SCALE GENOMIC DNA]</scope>
    <source>
        <tissue evidence="18">Whole</tissue>
    </source>
</reference>
<feature type="domain" description="Histone-binding protein RBBP4-like N-terminal" evidence="17">
    <location>
        <begin position="273"/>
        <end position="342"/>
    </location>
</feature>
<evidence type="ECO:0000313" key="18">
    <source>
        <dbReference type="EMBL" id="KMQ89066.1"/>
    </source>
</evidence>
<keyword evidence="9" id="KW-0067">ATP-binding</keyword>
<gene>
    <name evidence="18" type="ORF">RF55_11342</name>
</gene>
<comment type="similarity">
    <text evidence="2">Belongs to the WD repeat RBAP46/RBAP48/MSI1 family.</text>
</comment>
<dbReference type="CDD" id="cd02037">
    <property type="entry name" value="Mrp_NBP35"/>
    <property type="match status" value="1"/>
</dbReference>
<keyword evidence="10" id="KW-0156">Chromatin regulator</keyword>
<dbReference type="InterPro" id="IPR019775">
    <property type="entry name" value="WD40_repeat_CS"/>
</dbReference>
<evidence type="ECO:0000256" key="12">
    <source>
        <dbReference type="ARBA" id="ARBA00023014"/>
    </source>
</evidence>
<keyword evidence="3" id="KW-0004">4Fe-4S</keyword>
<dbReference type="CDD" id="cd00200">
    <property type="entry name" value="WD40"/>
    <property type="match status" value="1"/>
</dbReference>
<evidence type="ECO:0000256" key="11">
    <source>
        <dbReference type="ARBA" id="ARBA00023004"/>
    </source>
</evidence>
<dbReference type="Pfam" id="PF00400">
    <property type="entry name" value="WD40"/>
    <property type="match status" value="5"/>
</dbReference>
<evidence type="ECO:0000256" key="14">
    <source>
        <dbReference type="ARBA" id="ARBA00023163"/>
    </source>
</evidence>
<dbReference type="Gene3D" id="3.40.50.300">
    <property type="entry name" value="P-loop containing nucleotide triphosphate hydrolases"/>
    <property type="match status" value="1"/>
</dbReference>
<feature type="repeat" description="WD" evidence="16">
    <location>
        <begin position="427"/>
        <end position="469"/>
    </location>
</feature>
<keyword evidence="12" id="KW-0411">Iron-sulfur</keyword>
<feature type="repeat" description="WD" evidence="16">
    <location>
        <begin position="477"/>
        <end position="519"/>
    </location>
</feature>
<keyword evidence="15" id="KW-0539">Nucleus</keyword>
<evidence type="ECO:0000256" key="8">
    <source>
        <dbReference type="ARBA" id="ARBA00022741"/>
    </source>
</evidence>
<keyword evidence="7" id="KW-0677">Repeat</keyword>
<dbReference type="GO" id="GO:0042826">
    <property type="term" value="F:histone deacetylase binding"/>
    <property type="evidence" value="ECO:0007669"/>
    <property type="project" value="UniProtKB-ARBA"/>
</dbReference>
<protein>
    <submittedName>
        <fullName evidence="18">Putative histone-binding protein caf1-like protein</fullName>
    </submittedName>
</protein>
<dbReference type="Gene3D" id="2.130.10.10">
    <property type="entry name" value="YVTN repeat-like/Quinoprotein amine dehydrogenase"/>
    <property type="match status" value="1"/>
</dbReference>
<dbReference type="GO" id="GO:0006325">
    <property type="term" value="P:chromatin organization"/>
    <property type="evidence" value="ECO:0007669"/>
    <property type="project" value="UniProtKB-KW"/>
</dbReference>
<evidence type="ECO:0000256" key="1">
    <source>
        <dbReference type="ARBA" id="ARBA00004123"/>
    </source>
</evidence>
<dbReference type="InterPro" id="IPR036322">
    <property type="entry name" value="WD40_repeat_dom_sf"/>
</dbReference>
<evidence type="ECO:0000256" key="2">
    <source>
        <dbReference type="ARBA" id="ARBA00009341"/>
    </source>
</evidence>
<comment type="caution">
    <text evidence="18">The sequence shown here is derived from an EMBL/GenBank/DDBJ whole genome shotgun (WGS) entry which is preliminary data.</text>
</comment>
<dbReference type="InterPro" id="IPR001680">
    <property type="entry name" value="WD40_rpt"/>
</dbReference>
<evidence type="ECO:0000256" key="9">
    <source>
        <dbReference type="ARBA" id="ARBA00022840"/>
    </source>
</evidence>
<evidence type="ECO:0000256" key="16">
    <source>
        <dbReference type="PROSITE-ProRule" id="PRU00221"/>
    </source>
</evidence>
<dbReference type="PaxDb" id="67767-A0A0J7KFU4"/>
<dbReference type="PROSITE" id="PS50294">
    <property type="entry name" value="WD_REPEATS_REGION"/>
    <property type="match status" value="3"/>
</dbReference>
<dbReference type="SUPFAM" id="SSF52540">
    <property type="entry name" value="P-loop containing nucleoside triphosphate hydrolases"/>
    <property type="match status" value="1"/>
</dbReference>
<dbReference type="InterPro" id="IPR022052">
    <property type="entry name" value="Histone-bd_RBBP4-like_N"/>
</dbReference>
<dbReference type="Pfam" id="PF10609">
    <property type="entry name" value="ParA"/>
    <property type="match status" value="1"/>
</dbReference>
<keyword evidence="19" id="KW-1185">Reference proteome</keyword>
<sequence>MLNIIARPRLGEYLKHLQWQRHKKYNTTIDAAKTRQENIEARQKEIMARGLPKRKRIKGVKQILLVASGKGGVGKSTTAVNLATALKIIEPKKSIGLLDADVFGPSIPMMMNIYESPMINQQNLMEPLVNYGVKCMSMGFLIDEKSPVVWRGLMVMSALDKLVNQVAWGSLDYLVIDTPPGTGDTHLSLIQNFFIAGALLVTTPQKVALEVTRRGANMFKKLDIPVAGIVENMSTVMCPKCMTEIPLFGNATLSLAKELEGFDDAVEERIINEEYKIWKKNTPFLYDLVMTHALEWPSLTAQWLPDVTRPEGKDYSVHRLILGTHTSDEQNHLLIASVQLPNEDAQFDASHYDNEKGEFGGFGSVSGKIEIEIKINHEGEVNRARYMPQNPCVIATKTPSSDVLVFDYTKHPSKPDPNGECHPDLRLRGHQKEGYGLSWNPNLNGYLLSASDDHTICLWDINATPKENRVIDAKTIFTGHTAVVEDVAWHLLHESLFGSVADDQKLMIWDTRCNNTSKPSHTVDAHTAEVNCLSFNPYSEFILATGSADKTVALWDLRNLKLKLHSFESHKDEIFQVQWSPHNETILASSGTDRRLHVWDLSKIGEEQSSEDAEDGPPELLFIHGGHTAKISDFSWNPNEPWVICSVSEDNIMQVWQMAENIYNDEEPETPGSEIETGGS</sequence>
<dbReference type="GO" id="GO:0016226">
    <property type="term" value="P:iron-sulfur cluster assembly"/>
    <property type="evidence" value="ECO:0007669"/>
    <property type="project" value="InterPro"/>
</dbReference>
<evidence type="ECO:0000256" key="15">
    <source>
        <dbReference type="ARBA" id="ARBA00023242"/>
    </source>
</evidence>
<dbReference type="OrthoDB" id="427795at2759"/>
<dbReference type="InterPro" id="IPR015943">
    <property type="entry name" value="WD40/YVTN_repeat-like_dom_sf"/>
</dbReference>
<dbReference type="PROSITE" id="PS50082">
    <property type="entry name" value="WD_REPEATS_2"/>
    <property type="match status" value="5"/>
</dbReference>
<evidence type="ECO:0000259" key="17">
    <source>
        <dbReference type="Pfam" id="PF12265"/>
    </source>
</evidence>
<dbReference type="InterPro" id="IPR000808">
    <property type="entry name" value="Mrp-like_CS"/>
</dbReference>
<dbReference type="GO" id="GO:0051539">
    <property type="term" value="F:4 iron, 4 sulfur cluster binding"/>
    <property type="evidence" value="ECO:0007669"/>
    <property type="project" value="UniProtKB-KW"/>
</dbReference>
<dbReference type="HAMAP" id="MF_02040">
    <property type="entry name" value="Mrp_NBP35"/>
    <property type="match status" value="1"/>
</dbReference>
<feature type="repeat" description="WD" evidence="16">
    <location>
        <begin position="567"/>
        <end position="609"/>
    </location>
</feature>
<accession>A0A0J7KFU4</accession>
<dbReference type="InterPro" id="IPR027417">
    <property type="entry name" value="P-loop_NTPase"/>
</dbReference>
<dbReference type="InterPro" id="IPR019591">
    <property type="entry name" value="Mrp/NBP35_ATP-bd"/>
</dbReference>
<evidence type="ECO:0000256" key="6">
    <source>
        <dbReference type="ARBA" id="ARBA00022723"/>
    </source>
</evidence>
<dbReference type="FunFam" id="2.130.10.10:FF:000021">
    <property type="entry name" value="histone-binding protein RBBP4 isoform X1"/>
    <property type="match status" value="1"/>
</dbReference>
<keyword evidence="14" id="KW-0804">Transcription</keyword>
<evidence type="ECO:0000256" key="4">
    <source>
        <dbReference type="ARBA" id="ARBA00022491"/>
    </source>
</evidence>
<dbReference type="GO" id="GO:0005634">
    <property type="term" value="C:nucleus"/>
    <property type="evidence" value="ECO:0007669"/>
    <property type="project" value="UniProtKB-SubCell"/>
</dbReference>
<dbReference type="PRINTS" id="PR00320">
    <property type="entry name" value="GPROTEINBRPT"/>
</dbReference>
<dbReference type="Pfam" id="PF12265">
    <property type="entry name" value="CAF1C_H4-bd"/>
    <property type="match status" value="1"/>
</dbReference>
<evidence type="ECO:0000256" key="7">
    <source>
        <dbReference type="ARBA" id="ARBA00022737"/>
    </source>
</evidence>
<dbReference type="Proteomes" id="UP000036403">
    <property type="component" value="Unassembled WGS sequence"/>
</dbReference>
<keyword evidence="13" id="KW-0805">Transcription regulation</keyword>
<name>A0A0J7KFU4_LASNI</name>
<dbReference type="SUPFAM" id="SSF50978">
    <property type="entry name" value="WD40 repeat-like"/>
    <property type="match status" value="1"/>
</dbReference>
<evidence type="ECO:0000256" key="10">
    <source>
        <dbReference type="ARBA" id="ARBA00022853"/>
    </source>
</evidence>
<dbReference type="EMBL" id="LBMM01008195">
    <property type="protein sequence ID" value="KMQ89066.1"/>
    <property type="molecule type" value="Genomic_DNA"/>
</dbReference>
<keyword evidence="5 16" id="KW-0853">WD repeat</keyword>
<dbReference type="InterPro" id="IPR033756">
    <property type="entry name" value="YlxH/NBP35"/>
</dbReference>
<comment type="subcellular location">
    <subcellularLocation>
        <location evidence="1">Nucleus</location>
    </subcellularLocation>
</comment>